<dbReference type="PRINTS" id="PR00081">
    <property type="entry name" value="GDHRDH"/>
</dbReference>
<evidence type="ECO:0008006" key="6">
    <source>
        <dbReference type="Google" id="ProtNLM"/>
    </source>
</evidence>
<reference evidence="4" key="2">
    <citation type="journal article" date="2023" name="IMA Fungus">
        <title>Comparative genomic study of the Penicillium genus elucidates a diverse pangenome and 15 lateral gene transfer events.</title>
        <authorList>
            <person name="Petersen C."/>
            <person name="Sorensen T."/>
            <person name="Nielsen M.R."/>
            <person name="Sondergaard T.E."/>
            <person name="Sorensen J.L."/>
            <person name="Fitzpatrick D.A."/>
            <person name="Frisvad J.C."/>
            <person name="Nielsen K.L."/>
        </authorList>
    </citation>
    <scope>NUCLEOTIDE SEQUENCE</scope>
    <source>
        <strain evidence="4">IBT 30761</strain>
    </source>
</reference>
<accession>A0A9W9EY53</accession>
<dbReference type="PANTHER" id="PTHR24320">
    <property type="entry name" value="RETINOL DEHYDROGENASE"/>
    <property type="match status" value="1"/>
</dbReference>
<organism evidence="4 5">
    <name type="scientific">Penicillium argentinense</name>
    <dbReference type="NCBI Taxonomy" id="1131581"/>
    <lineage>
        <taxon>Eukaryota</taxon>
        <taxon>Fungi</taxon>
        <taxon>Dikarya</taxon>
        <taxon>Ascomycota</taxon>
        <taxon>Pezizomycotina</taxon>
        <taxon>Eurotiomycetes</taxon>
        <taxon>Eurotiomycetidae</taxon>
        <taxon>Eurotiales</taxon>
        <taxon>Aspergillaceae</taxon>
        <taxon>Penicillium</taxon>
    </lineage>
</organism>
<dbReference type="RefSeq" id="XP_056472018.1">
    <property type="nucleotide sequence ID" value="XM_056621212.1"/>
</dbReference>
<dbReference type="AlphaFoldDB" id="A0A9W9EY53"/>
<dbReference type="Proteomes" id="UP001149074">
    <property type="component" value="Unassembled WGS sequence"/>
</dbReference>
<dbReference type="EMBL" id="JAPQKI010000009">
    <property type="protein sequence ID" value="KAJ5090036.1"/>
    <property type="molecule type" value="Genomic_DNA"/>
</dbReference>
<dbReference type="Pfam" id="PF00106">
    <property type="entry name" value="adh_short"/>
    <property type="match status" value="1"/>
</dbReference>
<evidence type="ECO:0000313" key="4">
    <source>
        <dbReference type="EMBL" id="KAJ5090036.1"/>
    </source>
</evidence>
<comment type="caution">
    <text evidence="4">The sequence shown here is derived from an EMBL/GenBank/DDBJ whole genome shotgun (WGS) entry which is preliminary data.</text>
</comment>
<protein>
    <recommendedName>
        <fullName evidence="6">Oxidoreductase</fullName>
    </recommendedName>
</protein>
<dbReference type="Gene3D" id="3.40.50.720">
    <property type="entry name" value="NAD(P)-binding Rossmann-like Domain"/>
    <property type="match status" value="1"/>
</dbReference>
<dbReference type="OrthoDB" id="191139at2759"/>
<evidence type="ECO:0000256" key="3">
    <source>
        <dbReference type="ARBA" id="ARBA00023002"/>
    </source>
</evidence>
<sequence length="310" mass="33804">MNLCHGVQDSKITFFRTNKDTHVAAPNARSQCLNPDNDVPDLTGKTIFITGGTNGLGAESVILFAKHKPAHIYISGRNAKTAEKTIQRVRDAGSSTEVTFVECNLASLVSVKQAGKLFAAFTTRLDILICSAGIMAQTPGLTTDGYEIQFGANHLGHALLIKKLLPLLENRQGEDGDRRIVILTSQGARIHPSGGILFDNLRTVQNDFFVGGPIITISIHPGVVSTGLVDNLGFLDRALIYSTSVGRMLKPEQGAYNQVWAATAPREEIQNWLYYEPVGELAQSRLKKLETDDGLAGRLWDWTEEALEGF</sequence>
<proteinExistence type="inferred from homology"/>
<evidence type="ECO:0000256" key="1">
    <source>
        <dbReference type="ARBA" id="ARBA00006484"/>
    </source>
</evidence>
<keyword evidence="3" id="KW-0560">Oxidoreductase</keyword>
<comment type="similarity">
    <text evidence="1">Belongs to the short-chain dehydrogenases/reductases (SDR) family.</text>
</comment>
<keyword evidence="5" id="KW-1185">Reference proteome</keyword>
<gene>
    <name evidence="4" type="ORF">N7532_008720</name>
</gene>
<dbReference type="GO" id="GO:0016491">
    <property type="term" value="F:oxidoreductase activity"/>
    <property type="evidence" value="ECO:0007669"/>
    <property type="project" value="UniProtKB-KW"/>
</dbReference>
<reference evidence="4" key="1">
    <citation type="submission" date="2022-11" db="EMBL/GenBank/DDBJ databases">
        <authorList>
            <person name="Petersen C."/>
        </authorList>
    </citation>
    <scope>NUCLEOTIDE SEQUENCE</scope>
    <source>
        <strain evidence="4">IBT 30761</strain>
    </source>
</reference>
<dbReference type="PANTHER" id="PTHR24320:SF154">
    <property type="entry name" value="OXIDOREDUCTASE, SHORT-CHAIN DEHYDROGENASE_REDUCTASE FAMILY (AFU_ORTHOLOGUE AFUA_2G04560)"/>
    <property type="match status" value="1"/>
</dbReference>
<evidence type="ECO:0000313" key="5">
    <source>
        <dbReference type="Proteomes" id="UP001149074"/>
    </source>
</evidence>
<keyword evidence="2" id="KW-0521">NADP</keyword>
<dbReference type="InterPro" id="IPR002347">
    <property type="entry name" value="SDR_fam"/>
</dbReference>
<dbReference type="GeneID" id="81360191"/>
<dbReference type="SUPFAM" id="SSF51735">
    <property type="entry name" value="NAD(P)-binding Rossmann-fold domains"/>
    <property type="match status" value="1"/>
</dbReference>
<evidence type="ECO:0000256" key="2">
    <source>
        <dbReference type="ARBA" id="ARBA00022857"/>
    </source>
</evidence>
<name>A0A9W9EY53_9EURO</name>
<dbReference type="InterPro" id="IPR036291">
    <property type="entry name" value="NAD(P)-bd_dom_sf"/>
</dbReference>